<dbReference type="InterPro" id="IPR011990">
    <property type="entry name" value="TPR-like_helical_dom_sf"/>
</dbReference>
<comment type="caution">
    <text evidence="3">The sequence shown here is derived from an EMBL/GenBank/DDBJ whole genome shotgun (WGS) entry which is preliminary data.</text>
</comment>
<dbReference type="InterPro" id="IPR020011">
    <property type="entry name" value="FimV_C"/>
</dbReference>
<gene>
    <name evidence="3" type="ORF">A9309_09885</name>
</gene>
<feature type="compositionally biased region" description="Low complexity" evidence="1">
    <location>
        <begin position="40"/>
        <end position="56"/>
    </location>
</feature>
<dbReference type="AlphaFoldDB" id="A0A1B8PWM6"/>
<feature type="region of interest" description="Disordered" evidence="1">
    <location>
        <begin position="314"/>
        <end position="362"/>
    </location>
</feature>
<keyword evidence="2" id="KW-0472">Membrane</keyword>
<feature type="region of interest" description="Disordered" evidence="1">
    <location>
        <begin position="35"/>
        <end position="56"/>
    </location>
</feature>
<feature type="compositionally biased region" description="Polar residues" evidence="1">
    <location>
        <begin position="314"/>
        <end position="326"/>
    </location>
</feature>
<dbReference type="OrthoDB" id="6650385at2"/>
<protein>
    <recommendedName>
        <fullName evidence="5">Tfp pilus assembly protein FimV</fullName>
    </recommendedName>
</protein>
<feature type="transmembrane region" description="Helical" evidence="2">
    <location>
        <begin position="6"/>
        <end position="22"/>
    </location>
</feature>
<dbReference type="SUPFAM" id="SSF48452">
    <property type="entry name" value="TPR-like"/>
    <property type="match status" value="1"/>
</dbReference>
<feature type="region of interest" description="Disordered" evidence="1">
    <location>
        <begin position="189"/>
        <end position="299"/>
    </location>
</feature>
<keyword evidence="2" id="KW-0812">Transmembrane</keyword>
<proteinExistence type="predicted"/>
<sequence>METIIIAIGAVVVIGIVAFFVLKKLQAQKSELPASPQAHLPTQQAPVAPAPTPTATDELATADAHIRNQNYQEAIAELKRVLMTNPRHNGAMLKLLQTYGVTKQFAAFNQLHQKIHEIADGETIREADFCKSLLEEEMTGATVQTPAPMPQPTPAQTAAVVAPAAATVATHNQTSTAFDSGLDFEFETPEPAPMAPAPTPAVSNDNVHGLDFDFDTLQDPAPSTKPAVTDNDFDLSFDVPSQEPQSTAKPALEEPTLDFDDFSFDEPSSTPPVSEPTLDFDTLDDGFNQDLGSDLDTGLDGGLAGDLSADFDTTSAPSTVAQTAPAPSSDELDAFDFNFDAPTPAPAPTPSASSDSSDDLGFDFDLAPEPVATPVTTAPVNDLAFDDFDFDADLSSTPAQPTIPAPAPAPQADVSDFGDFDLSFDTQTTPTAPTPQTSANDGLDFDGLDADFGLVGEPEPAVKPAPTPATPSADFADFDLGLDNTPTPEPTPANTNDGLDFGSFDLGLDTQTTQPAPSKPVAPVQDATLAFDANELVFDTTPAPATETSDLDFGGFDFAETPAATAPTATPRATPPAQPVATESPVAKQPAQTAGVPSELSFVDNLDNTGVTLNLAKQYLDLGEYDSAKRLLDEVIQTGSAAQQQNARELLAQLA</sequence>
<dbReference type="EMBL" id="LZMS01000088">
    <property type="protein sequence ID" value="OBX60288.1"/>
    <property type="molecule type" value="Genomic_DNA"/>
</dbReference>
<feature type="compositionally biased region" description="Pro residues" evidence="1">
    <location>
        <begin position="190"/>
        <end position="199"/>
    </location>
</feature>
<feature type="region of interest" description="Disordered" evidence="1">
    <location>
        <begin position="483"/>
        <end position="522"/>
    </location>
</feature>
<evidence type="ECO:0000256" key="2">
    <source>
        <dbReference type="SAM" id="Phobius"/>
    </source>
</evidence>
<evidence type="ECO:0000313" key="4">
    <source>
        <dbReference type="Proteomes" id="UP000092607"/>
    </source>
</evidence>
<dbReference type="NCBIfam" id="TIGR03504">
    <property type="entry name" value="FimV_Cterm"/>
    <property type="match status" value="1"/>
</dbReference>
<feature type="compositionally biased region" description="Acidic residues" evidence="1">
    <location>
        <begin position="255"/>
        <end position="264"/>
    </location>
</feature>
<dbReference type="InterPro" id="IPR038440">
    <property type="entry name" value="FimV_C_sf"/>
</dbReference>
<dbReference type="Gene3D" id="1.25.40.10">
    <property type="entry name" value="Tetratricopeptide repeat domain"/>
    <property type="match status" value="1"/>
</dbReference>
<dbReference type="Gene3D" id="1.20.58.2200">
    <property type="match status" value="1"/>
</dbReference>
<evidence type="ECO:0000256" key="1">
    <source>
        <dbReference type="SAM" id="MobiDB-lite"/>
    </source>
</evidence>
<accession>A0A1B8PWM6</accession>
<organism evidence="3 4">
    <name type="scientific">Moraxella lacunata</name>
    <dbReference type="NCBI Taxonomy" id="477"/>
    <lineage>
        <taxon>Bacteria</taxon>
        <taxon>Pseudomonadati</taxon>
        <taxon>Pseudomonadota</taxon>
        <taxon>Gammaproteobacteria</taxon>
        <taxon>Moraxellales</taxon>
        <taxon>Moraxellaceae</taxon>
        <taxon>Moraxella</taxon>
    </lineage>
</organism>
<feature type="region of interest" description="Disordered" evidence="1">
    <location>
        <begin position="391"/>
        <end position="411"/>
    </location>
</feature>
<name>A0A1B8PWM6_MORLA</name>
<feature type="region of interest" description="Disordered" evidence="1">
    <location>
        <begin position="564"/>
        <end position="593"/>
    </location>
</feature>
<reference evidence="3 4" key="1">
    <citation type="submission" date="2016-06" db="EMBL/GenBank/DDBJ databases">
        <title>Draft genome of Moraxella lacunata CCUG 57757A.</title>
        <authorList>
            <person name="Salva-Serra F."/>
            <person name="Engstrom-Jakobsson H."/>
            <person name="Thorell K."/>
            <person name="Gonzales-Siles L."/>
            <person name="Karlsson R."/>
            <person name="Boulund F."/>
            <person name="Engstrand L."/>
            <person name="Kristiansson E."/>
            <person name="Moore E."/>
        </authorList>
    </citation>
    <scope>NUCLEOTIDE SEQUENCE [LARGE SCALE GENOMIC DNA]</scope>
    <source>
        <strain evidence="3 4">CCUG 57757A</strain>
    </source>
</reference>
<dbReference type="Proteomes" id="UP000092607">
    <property type="component" value="Unassembled WGS sequence"/>
</dbReference>
<evidence type="ECO:0008006" key="5">
    <source>
        <dbReference type="Google" id="ProtNLM"/>
    </source>
</evidence>
<dbReference type="RefSeq" id="WP_065255583.1">
    <property type="nucleotide sequence ID" value="NZ_JARDJM010000003.1"/>
</dbReference>
<keyword evidence="2" id="KW-1133">Transmembrane helix</keyword>
<evidence type="ECO:0000313" key="3">
    <source>
        <dbReference type="EMBL" id="OBX60288.1"/>
    </source>
</evidence>